<sequence>MRSKRWRPQFIALAILVAFVGFSYSYVRFFVRARTHSVIVFFVPGASSELLALAQARDPTRNLTGLDCTDSMAFVESQSSDQLTGDAAALASFLATGQPSPAGRLSLTYDGKPADTLLYKAQRRGRAVGVVSSGPITSPGVAAFYSHQSNASISSTVVQQLLDTTRIDLILGGGREIFAAEKKAGRRDLEKEAEKLDYTLVFDRAGLENFPAWNTRRLLGLVASDSLPLAAAGGEAGTIQLADLVRRSIQTLAYNMLGYFLVVDHPLVADAAGQNQAELAVRQLHELDRAVETARKYAGKNTLIVVYCPYSVGGFQFLEKSKGKSSFRRLSPLSWHNGPGKKGSDPTAFSTGRPAASSAGFGWVCAYGRGSEKISGIMNPGELHAILSRQL</sequence>
<dbReference type="InterPro" id="IPR017850">
    <property type="entry name" value="Alkaline_phosphatase_core_sf"/>
</dbReference>
<dbReference type="SMART" id="SM00098">
    <property type="entry name" value="alkPPc"/>
    <property type="match status" value="1"/>
</dbReference>
<accession>A0A0R2X8Q9</accession>
<dbReference type="Proteomes" id="UP000051557">
    <property type="component" value="Unassembled WGS sequence"/>
</dbReference>
<dbReference type="InterPro" id="IPR001952">
    <property type="entry name" value="Alkaline_phosphatase"/>
</dbReference>
<feature type="region of interest" description="Disordered" evidence="3">
    <location>
        <begin position="335"/>
        <end position="356"/>
    </location>
</feature>
<dbReference type="SUPFAM" id="SSF53649">
    <property type="entry name" value="Alkaline phosphatase-like"/>
    <property type="match status" value="1"/>
</dbReference>
<comment type="caution">
    <text evidence="4">The sequence shown here is derived from an EMBL/GenBank/DDBJ whole genome shotgun (WGS) entry which is preliminary data.</text>
</comment>
<dbReference type="PANTHER" id="PTHR11596">
    <property type="entry name" value="ALKALINE PHOSPHATASE"/>
    <property type="match status" value="1"/>
</dbReference>
<dbReference type="PANTHER" id="PTHR11596:SF5">
    <property type="entry name" value="ALKALINE PHOSPHATASE"/>
    <property type="match status" value="1"/>
</dbReference>
<evidence type="ECO:0000256" key="2">
    <source>
        <dbReference type="RuleBase" id="RU003946"/>
    </source>
</evidence>
<dbReference type="PRINTS" id="PR00113">
    <property type="entry name" value="ALKPHPHTASE"/>
</dbReference>
<proteinExistence type="inferred from homology"/>
<dbReference type="Gene3D" id="3.40.720.10">
    <property type="entry name" value="Alkaline Phosphatase, subunit A"/>
    <property type="match status" value="1"/>
</dbReference>
<protein>
    <recommendedName>
        <fullName evidence="6">Alkaline phosphatase</fullName>
    </recommendedName>
</protein>
<keyword evidence="1" id="KW-0597">Phosphoprotein</keyword>
<dbReference type="EMBL" id="LIDM01000142">
    <property type="protein sequence ID" value="KRP32271.1"/>
    <property type="molecule type" value="Genomic_DNA"/>
</dbReference>
<dbReference type="GO" id="GO:0004035">
    <property type="term" value="F:alkaline phosphatase activity"/>
    <property type="evidence" value="ECO:0007669"/>
    <property type="project" value="TreeGrafter"/>
</dbReference>
<evidence type="ECO:0000313" key="4">
    <source>
        <dbReference type="EMBL" id="KRP32271.1"/>
    </source>
</evidence>
<reference evidence="4 5" key="1">
    <citation type="submission" date="2015-10" db="EMBL/GenBank/DDBJ databases">
        <title>Metagenome-Assembled Genomes uncover a global brackish microbiome.</title>
        <authorList>
            <person name="Hugerth L.W."/>
            <person name="Larsson J."/>
            <person name="Alneberg J."/>
            <person name="Lindh M.V."/>
            <person name="Legrand C."/>
            <person name="Pinhassi J."/>
            <person name="Andersson A.F."/>
        </authorList>
    </citation>
    <scope>NUCLEOTIDE SEQUENCE [LARGE SCALE GENOMIC DNA]</scope>
    <source>
        <strain evidence="4">BACL9 MAG-120820-bin42</strain>
    </source>
</reference>
<evidence type="ECO:0000256" key="1">
    <source>
        <dbReference type="ARBA" id="ARBA00022553"/>
    </source>
</evidence>
<name>A0A0R2X8Q9_9BACT</name>
<gene>
    <name evidence="4" type="ORF">ABS32_04340</name>
</gene>
<comment type="similarity">
    <text evidence="2">Belongs to the alkaline phosphatase family.</text>
</comment>
<evidence type="ECO:0000313" key="5">
    <source>
        <dbReference type="Proteomes" id="UP000051557"/>
    </source>
</evidence>
<dbReference type="AlphaFoldDB" id="A0A0R2X8Q9"/>
<organism evidence="4 5">
    <name type="scientific">Verrucomicrobia subdivision 6 bacterium BACL9 MAG-120820-bin42</name>
    <dbReference type="NCBI Taxonomy" id="1655634"/>
    <lineage>
        <taxon>Bacteria</taxon>
        <taxon>Pseudomonadati</taxon>
        <taxon>Verrucomicrobiota</taxon>
        <taxon>Verrucomicrobiia</taxon>
        <taxon>Verrucomicrobiales</taxon>
        <taxon>Verrucomicrobia subdivision 6</taxon>
    </lineage>
</organism>
<evidence type="ECO:0008006" key="6">
    <source>
        <dbReference type="Google" id="ProtNLM"/>
    </source>
</evidence>
<evidence type="ECO:0000256" key="3">
    <source>
        <dbReference type="SAM" id="MobiDB-lite"/>
    </source>
</evidence>
<dbReference type="Pfam" id="PF00245">
    <property type="entry name" value="Alk_phosphatase"/>
    <property type="match status" value="1"/>
</dbReference>